<dbReference type="PANTHER" id="PTHR46372:SF4">
    <property type="entry name" value="OS11G0592600 PROTEIN"/>
    <property type="match status" value="1"/>
</dbReference>
<sequence>MARLGSAAAPSMVTSASSATAAAVEHEVQGRCGGLPWPPLGLRRPSTATSTVAAPSMARLGPRRSYRRQQQRPPWPDWGQRRRPPWSPWHLRQRRRRLSTRCRRGAAALHGNLCSGNALHGQIGAAALLSPAAAAPSMARLGTAAVPSMVTSTFSATAAVVEHKVQGRCDGLPWSPLGLRWPSTATSAAAAPSMARLGPRRSYRWQQQRPPWSDWGQRRRPPWSPLGIFGIGGGGRARSAGEVRRPSMATSGAAAALHGNLCSGSALHGQIRGLGAPYRRQEEASSILIPSNKSVTDNAIPYRHTRSQSSIQDLDSAVGDTMDVSYEKCADPSNSDLPSAVDVEQSDNGSSGHLGSAVVKGATGNEGYSGIESSEQTDDECAGDEGSLVNVENSVDKQENQEKIPMEETAMSDGSSITSMEDALEPNNDLPSEPEDMSNHTPDPSNGKSSNGNRNVFQSAKRVLTSTKKKTPSATTRKPLQSTNRGNQDDAKSSVGKATVPSGPVFRCTERAEKRREFYMKLEEKHQAMEEEKIQLEAKLKKEQEEALKQLRKSLTFKANPMPSFYHEATPSPKAEFKKLPTTRPKSPKLGRRKTTTTSMEMSNSSSESEGAMRPCCRASRDGLDSNCKCSGGRSKAQATNAKPAGPKKQPKHRAHKIAGEGAINIAVH</sequence>
<keyword evidence="4" id="KW-0493">Microtubule</keyword>
<feature type="coiled-coil region" evidence="6">
    <location>
        <begin position="519"/>
        <end position="554"/>
    </location>
</feature>
<dbReference type="GO" id="GO:0008017">
    <property type="term" value="F:microtubule binding"/>
    <property type="evidence" value="ECO:0007669"/>
    <property type="project" value="InterPro"/>
</dbReference>
<dbReference type="AlphaFoldDB" id="A0A811QB17"/>
<feature type="region of interest" description="Disordered" evidence="7">
    <location>
        <begin position="562"/>
        <end position="669"/>
    </location>
</feature>
<feature type="compositionally biased region" description="Low complexity" evidence="7">
    <location>
        <begin position="596"/>
        <end position="610"/>
    </location>
</feature>
<evidence type="ECO:0000313" key="9">
    <source>
        <dbReference type="EMBL" id="CAD6256486.1"/>
    </source>
</evidence>
<evidence type="ECO:0000256" key="4">
    <source>
        <dbReference type="ARBA" id="ARBA00022701"/>
    </source>
</evidence>
<feature type="compositionally biased region" description="Basic residues" evidence="7">
    <location>
        <begin position="61"/>
        <end position="70"/>
    </location>
</feature>
<dbReference type="EMBL" id="CAJGYO010000010">
    <property type="protein sequence ID" value="CAD6256486.1"/>
    <property type="molecule type" value="Genomic_DNA"/>
</dbReference>
<comment type="subcellular location">
    <subcellularLocation>
        <location evidence="1">Cytoplasm</location>
        <location evidence="1">Cytoskeleton</location>
    </subcellularLocation>
</comment>
<dbReference type="PANTHER" id="PTHR46372">
    <property type="entry name" value="PROTEIN WVD2-LIKE 3"/>
    <property type="match status" value="1"/>
</dbReference>
<organism evidence="9 10">
    <name type="scientific">Miscanthus lutarioriparius</name>
    <dbReference type="NCBI Taxonomy" id="422564"/>
    <lineage>
        <taxon>Eukaryota</taxon>
        <taxon>Viridiplantae</taxon>
        <taxon>Streptophyta</taxon>
        <taxon>Embryophyta</taxon>
        <taxon>Tracheophyta</taxon>
        <taxon>Spermatophyta</taxon>
        <taxon>Magnoliopsida</taxon>
        <taxon>Liliopsida</taxon>
        <taxon>Poales</taxon>
        <taxon>Poaceae</taxon>
        <taxon>PACMAD clade</taxon>
        <taxon>Panicoideae</taxon>
        <taxon>Andropogonodae</taxon>
        <taxon>Andropogoneae</taxon>
        <taxon>Saccharinae</taxon>
        <taxon>Miscanthus</taxon>
    </lineage>
</organism>
<evidence type="ECO:0000259" key="8">
    <source>
        <dbReference type="Pfam" id="PF06886"/>
    </source>
</evidence>
<proteinExistence type="inferred from homology"/>
<keyword evidence="3" id="KW-0963">Cytoplasm</keyword>
<gene>
    <name evidence="9" type="ORF">NCGR_LOCUS39992</name>
</gene>
<feature type="domain" description="TPX2 C-terminal" evidence="8">
    <location>
        <begin position="505"/>
        <end position="578"/>
    </location>
</feature>
<dbReference type="InterPro" id="IPR027329">
    <property type="entry name" value="TPX2_C"/>
</dbReference>
<evidence type="ECO:0000256" key="5">
    <source>
        <dbReference type="ARBA" id="ARBA00023212"/>
    </source>
</evidence>
<feature type="region of interest" description="Disordered" evidence="7">
    <location>
        <begin position="36"/>
        <end position="86"/>
    </location>
</feature>
<dbReference type="GO" id="GO:0005874">
    <property type="term" value="C:microtubule"/>
    <property type="evidence" value="ECO:0007669"/>
    <property type="project" value="UniProtKB-KW"/>
</dbReference>
<feature type="region of interest" description="Disordered" evidence="7">
    <location>
        <begin position="326"/>
        <end position="508"/>
    </location>
</feature>
<evidence type="ECO:0000256" key="2">
    <source>
        <dbReference type="ARBA" id="ARBA00005885"/>
    </source>
</evidence>
<evidence type="ECO:0000256" key="6">
    <source>
        <dbReference type="SAM" id="Coils"/>
    </source>
</evidence>
<dbReference type="GO" id="GO:0000226">
    <property type="term" value="P:microtubule cytoskeleton organization"/>
    <property type="evidence" value="ECO:0007669"/>
    <property type="project" value="InterPro"/>
</dbReference>
<feature type="compositionally biased region" description="Basic residues" evidence="7">
    <location>
        <begin position="586"/>
        <end position="595"/>
    </location>
</feature>
<dbReference type="InterPro" id="IPR044806">
    <property type="entry name" value="WVD2/WDL1-4"/>
</dbReference>
<evidence type="ECO:0000256" key="7">
    <source>
        <dbReference type="SAM" id="MobiDB-lite"/>
    </source>
</evidence>
<keyword evidence="10" id="KW-1185">Reference proteome</keyword>
<keyword evidence="6" id="KW-0175">Coiled coil</keyword>
<dbReference type="OrthoDB" id="1925970at2759"/>
<comment type="caution">
    <text evidence="9">The sequence shown here is derived from an EMBL/GenBank/DDBJ whole genome shotgun (WGS) entry which is preliminary data.</text>
</comment>
<feature type="compositionally biased region" description="Basic and acidic residues" evidence="7">
    <location>
        <begin position="394"/>
        <end position="406"/>
    </location>
</feature>
<evidence type="ECO:0000256" key="1">
    <source>
        <dbReference type="ARBA" id="ARBA00004245"/>
    </source>
</evidence>
<evidence type="ECO:0000313" key="10">
    <source>
        <dbReference type="Proteomes" id="UP000604825"/>
    </source>
</evidence>
<comment type="similarity">
    <text evidence="2">Belongs to the TPX2 family.</text>
</comment>
<feature type="compositionally biased region" description="Polar residues" evidence="7">
    <location>
        <begin position="439"/>
        <end position="458"/>
    </location>
</feature>
<feature type="region of interest" description="Disordered" evidence="7">
    <location>
        <begin position="199"/>
        <end position="219"/>
    </location>
</feature>
<keyword evidence="5" id="KW-0206">Cytoskeleton</keyword>
<name>A0A811QB17_9POAL</name>
<accession>A0A811QB17</accession>
<protein>
    <recommendedName>
        <fullName evidence="8">TPX2 C-terminal domain-containing protein</fullName>
    </recommendedName>
</protein>
<evidence type="ECO:0000256" key="3">
    <source>
        <dbReference type="ARBA" id="ARBA00022490"/>
    </source>
</evidence>
<dbReference type="Pfam" id="PF06886">
    <property type="entry name" value="TPX2"/>
    <property type="match status" value="1"/>
</dbReference>
<dbReference type="Proteomes" id="UP000604825">
    <property type="component" value="Unassembled WGS sequence"/>
</dbReference>
<reference evidence="9" key="1">
    <citation type="submission" date="2020-10" db="EMBL/GenBank/DDBJ databases">
        <authorList>
            <person name="Han B."/>
            <person name="Lu T."/>
            <person name="Zhao Q."/>
            <person name="Huang X."/>
            <person name="Zhao Y."/>
        </authorList>
    </citation>
    <scope>NUCLEOTIDE SEQUENCE</scope>
</reference>